<accession>A0A2I1XB83</accession>
<evidence type="ECO:0000313" key="2">
    <source>
        <dbReference type="Proteomes" id="UP000234767"/>
    </source>
</evidence>
<keyword evidence="1" id="KW-0413">Isomerase</keyword>
<feature type="non-terminal residue" evidence="1">
    <location>
        <position position="1"/>
    </location>
</feature>
<gene>
    <name evidence="1" type="ORF">CYK00_08705</name>
</gene>
<dbReference type="EMBL" id="PKJO01000010">
    <property type="protein sequence ID" value="PLA39843.1"/>
    <property type="molecule type" value="Genomic_DNA"/>
</dbReference>
<reference evidence="1 2" key="1">
    <citation type="submission" date="2017-12" db="EMBL/GenBank/DDBJ databases">
        <title>Phylogenetic diversity of female urinary microbiome.</title>
        <authorList>
            <person name="Thomas-White K."/>
            <person name="Wolfe A.J."/>
        </authorList>
    </citation>
    <scope>NUCLEOTIDE SEQUENCE [LARGE SCALE GENOMIC DNA]</scope>
    <source>
        <strain evidence="1 2">UMB0321</strain>
    </source>
</reference>
<dbReference type="Proteomes" id="UP000234767">
    <property type="component" value="Unassembled WGS sequence"/>
</dbReference>
<dbReference type="Gene3D" id="1.10.150.280">
    <property type="entry name" value="AF1531-like domain"/>
    <property type="match status" value="1"/>
</dbReference>
<comment type="caution">
    <text evidence="1">The sequence shown here is derived from an EMBL/GenBank/DDBJ whole genome shotgun (WGS) entry which is preliminary data.</text>
</comment>
<dbReference type="SUPFAM" id="SSF47781">
    <property type="entry name" value="RuvA domain 2-like"/>
    <property type="match status" value="1"/>
</dbReference>
<evidence type="ECO:0000313" key="1">
    <source>
        <dbReference type="EMBL" id="PLA39843.1"/>
    </source>
</evidence>
<name>A0A2I1XB83_NEISI</name>
<dbReference type="InterPro" id="IPR010994">
    <property type="entry name" value="RuvA_2-like"/>
</dbReference>
<dbReference type="GO" id="GO:0016853">
    <property type="term" value="F:isomerase activity"/>
    <property type="evidence" value="ECO:0007669"/>
    <property type="project" value="UniProtKB-KW"/>
</dbReference>
<organism evidence="1 2">
    <name type="scientific">Neisseria sicca</name>
    <dbReference type="NCBI Taxonomy" id="490"/>
    <lineage>
        <taxon>Bacteria</taxon>
        <taxon>Pseudomonadati</taxon>
        <taxon>Pseudomonadota</taxon>
        <taxon>Betaproteobacteria</taxon>
        <taxon>Neisseriales</taxon>
        <taxon>Neisseriaceae</taxon>
        <taxon>Neisseria</taxon>
    </lineage>
</organism>
<sequence>GAFKSVEELKNVKGIGEGIFSKLKAEATVAPAPANTKAKHTVQK</sequence>
<proteinExistence type="predicted"/>
<dbReference type="AlphaFoldDB" id="A0A2I1XB83"/>
<protein>
    <submittedName>
        <fullName evidence="1">Topoisomerase</fullName>
    </submittedName>
</protein>